<dbReference type="InterPro" id="IPR057727">
    <property type="entry name" value="WCX_dom"/>
</dbReference>
<dbReference type="Gene3D" id="1.10.10.10">
    <property type="entry name" value="Winged helix-like DNA-binding domain superfamily/Winged helix DNA-binding domain"/>
    <property type="match status" value="1"/>
</dbReference>
<dbReference type="Pfam" id="PF08279">
    <property type="entry name" value="HTH_11"/>
    <property type="match status" value="1"/>
</dbReference>
<evidence type="ECO:0000313" key="5">
    <source>
        <dbReference type="Proteomes" id="UP000559962"/>
    </source>
</evidence>
<feature type="domain" description="WYL" evidence="2">
    <location>
        <begin position="147"/>
        <end position="212"/>
    </location>
</feature>
<protein>
    <submittedName>
        <fullName evidence="4">YafY family transcriptional regulator</fullName>
    </submittedName>
</protein>
<feature type="domain" description="Helix-turn-helix type 11" evidence="1">
    <location>
        <begin position="28"/>
        <end position="74"/>
    </location>
</feature>
<dbReference type="SUPFAM" id="SSF46785">
    <property type="entry name" value="Winged helix' DNA-binding domain"/>
    <property type="match status" value="1"/>
</dbReference>
<dbReference type="AlphaFoldDB" id="A0A847J2F7"/>
<sequence>MKQYAVLSSYTGLKAEIMQINRIFGITYLLLNHEHMTAKMLSEKFNVSIRTIYRDIDKMSQLGIPIYTERGKRGGVSLLSDFVLSKVLLDTDERKSILQALQTTRAINFDPKNEETLAKLTALFGIQDPPWVAIDFSTWYGFSTHDFEQLKTAILSQKVVTFNYHNSKGEMNFRTVEPTQLIFKSMGWYLKAYCLNKQEVRMFKLSRITKLETTEQSVENRPSDIQVVNSLKPQTPEMIHLKMLVSLQLGYRIYDDFPIDTIQKYSDKTLLIEGMFPKTEWLYSYILSLGQAVKVIEPFALKQELLTMIKKMEENYNE</sequence>
<proteinExistence type="predicted"/>
<dbReference type="Proteomes" id="UP000559962">
    <property type="component" value="Unassembled WGS sequence"/>
</dbReference>
<dbReference type="PANTHER" id="PTHR34580">
    <property type="match status" value="1"/>
</dbReference>
<accession>A0A847J2F7</accession>
<dbReference type="InterPro" id="IPR026881">
    <property type="entry name" value="WYL_dom"/>
</dbReference>
<evidence type="ECO:0000259" key="2">
    <source>
        <dbReference type="Pfam" id="PF13280"/>
    </source>
</evidence>
<evidence type="ECO:0000259" key="3">
    <source>
        <dbReference type="Pfam" id="PF25583"/>
    </source>
</evidence>
<dbReference type="InterPro" id="IPR051534">
    <property type="entry name" value="CBASS_pafABC_assoc_protein"/>
</dbReference>
<dbReference type="PROSITE" id="PS52050">
    <property type="entry name" value="WYL"/>
    <property type="match status" value="1"/>
</dbReference>
<dbReference type="InterPro" id="IPR036390">
    <property type="entry name" value="WH_DNA-bd_sf"/>
</dbReference>
<evidence type="ECO:0000313" key="4">
    <source>
        <dbReference type="EMBL" id="NLH35116.1"/>
    </source>
</evidence>
<dbReference type="InterPro" id="IPR013196">
    <property type="entry name" value="HTH_11"/>
</dbReference>
<dbReference type="PANTHER" id="PTHR34580:SF1">
    <property type="entry name" value="PROTEIN PAFC"/>
    <property type="match status" value="1"/>
</dbReference>
<dbReference type="InterPro" id="IPR028349">
    <property type="entry name" value="PafC-like"/>
</dbReference>
<dbReference type="PIRSF" id="PIRSF016838">
    <property type="entry name" value="PafC"/>
    <property type="match status" value="1"/>
</dbReference>
<dbReference type="EMBL" id="JAAYVO010000049">
    <property type="protein sequence ID" value="NLH35116.1"/>
    <property type="molecule type" value="Genomic_DNA"/>
</dbReference>
<comment type="caution">
    <text evidence="4">The sequence shown here is derived from an EMBL/GenBank/DDBJ whole genome shotgun (WGS) entry which is preliminary data.</text>
</comment>
<evidence type="ECO:0000259" key="1">
    <source>
        <dbReference type="Pfam" id="PF08279"/>
    </source>
</evidence>
<reference evidence="4 5" key="1">
    <citation type="journal article" date="2020" name="Biotechnol. Biofuels">
        <title>New insights from the biogas microbiome by comprehensive genome-resolved metagenomics of nearly 1600 species originating from multiple anaerobic digesters.</title>
        <authorList>
            <person name="Campanaro S."/>
            <person name="Treu L."/>
            <person name="Rodriguez-R L.M."/>
            <person name="Kovalovszki A."/>
            <person name="Ziels R.M."/>
            <person name="Maus I."/>
            <person name="Zhu X."/>
            <person name="Kougias P.G."/>
            <person name="Basile A."/>
            <person name="Luo G."/>
            <person name="Schluter A."/>
            <person name="Konstantinidis K.T."/>
            <person name="Angelidaki I."/>
        </authorList>
    </citation>
    <scope>NUCLEOTIDE SEQUENCE [LARGE SCALE GENOMIC DNA]</scope>
    <source>
        <strain evidence="4">AS27yjCOA_61</strain>
    </source>
</reference>
<organism evidence="4 5">
    <name type="scientific">Pseudolactococcus chungangensis</name>
    <dbReference type="NCBI Taxonomy" id="451457"/>
    <lineage>
        <taxon>Bacteria</taxon>
        <taxon>Bacillati</taxon>
        <taxon>Bacillota</taxon>
        <taxon>Bacilli</taxon>
        <taxon>Lactobacillales</taxon>
        <taxon>Streptococcaceae</taxon>
        <taxon>Pseudolactococcus</taxon>
    </lineage>
</organism>
<dbReference type="InterPro" id="IPR036388">
    <property type="entry name" value="WH-like_DNA-bd_sf"/>
</dbReference>
<name>A0A847J2F7_9LACT</name>
<dbReference type="Pfam" id="PF25583">
    <property type="entry name" value="WCX"/>
    <property type="match status" value="1"/>
</dbReference>
<gene>
    <name evidence="4" type="ORF">GX453_03670</name>
</gene>
<dbReference type="Pfam" id="PF13280">
    <property type="entry name" value="WYL"/>
    <property type="match status" value="1"/>
</dbReference>
<feature type="domain" description="WCX" evidence="3">
    <location>
        <begin position="239"/>
        <end position="312"/>
    </location>
</feature>